<evidence type="ECO:0000313" key="3">
    <source>
        <dbReference type="Proteomes" id="UP000824469"/>
    </source>
</evidence>
<protein>
    <submittedName>
        <fullName evidence="2">Uncharacterized protein</fullName>
    </submittedName>
</protein>
<name>A0AA38BQ89_TAXCH</name>
<comment type="caution">
    <text evidence="2">The sequence shown here is derived from an EMBL/GenBank/DDBJ whole genome shotgun (WGS) entry which is preliminary data.</text>
</comment>
<dbReference type="Proteomes" id="UP000824469">
    <property type="component" value="Unassembled WGS sequence"/>
</dbReference>
<organism evidence="2 3">
    <name type="scientific">Taxus chinensis</name>
    <name type="common">Chinese yew</name>
    <name type="synonym">Taxus wallichiana var. chinensis</name>
    <dbReference type="NCBI Taxonomy" id="29808"/>
    <lineage>
        <taxon>Eukaryota</taxon>
        <taxon>Viridiplantae</taxon>
        <taxon>Streptophyta</taxon>
        <taxon>Embryophyta</taxon>
        <taxon>Tracheophyta</taxon>
        <taxon>Spermatophyta</taxon>
        <taxon>Pinopsida</taxon>
        <taxon>Pinidae</taxon>
        <taxon>Conifers II</taxon>
        <taxon>Cupressales</taxon>
        <taxon>Taxaceae</taxon>
        <taxon>Taxus</taxon>
    </lineage>
</organism>
<evidence type="ECO:0000256" key="1">
    <source>
        <dbReference type="SAM" id="MobiDB-lite"/>
    </source>
</evidence>
<keyword evidence="3" id="KW-1185">Reference proteome</keyword>
<evidence type="ECO:0000313" key="2">
    <source>
        <dbReference type="EMBL" id="KAH9288680.1"/>
    </source>
</evidence>
<proteinExistence type="predicted"/>
<gene>
    <name evidence="2" type="ORF">KI387_032797</name>
</gene>
<dbReference type="EMBL" id="JAHRHJ020003813">
    <property type="protein sequence ID" value="KAH9288680.1"/>
    <property type="molecule type" value="Genomic_DNA"/>
</dbReference>
<accession>A0AA38BQ89</accession>
<reference evidence="2 3" key="1">
    <citation type="journal article" date="2021" name="Nat. Plants">
        <title>The Taxus genome provides insights into paclitaxel biosynthesis.</title>
        <authorList>
            <person name="Xiong X."/>
            <person name="Gou J."/>
            <person name="Liao Q."/>
            <person name="Li Y."/>
            <person name="Zhou Q."/>
            <person name="Bi G."/>
            <person name="Li C."/>
            <person name="Du R."/>
            <person name="Wang X."/>
            <person name="Sun T."/>
            <person name="Guo L."/>
            <person name="Liang H."/>
            <person name="Lu P."/>
            <person name="Wu Y."/>
            <person name="Zhang Z."/>
            <person name="Ro D.K."/>
            <person name="Shang Y."/>
            <person name="Huang S."/>
            <person name="Yan J."/>
        </authorList>
    </citation>
    <scope>NUCLEOTIDE SEQUENCE [LARGE SCALE GENOMIC DNA]</scope>
    <source>
        <strain evidence="2">Ta-2019</strain>
    </source>
</reference>
<feature type="non-terminal residue" evidence="2">
    <location>
        <position position="1"/>
    </location>
</feature>
<feature type="non-terminal residue" evidence="2">
    <location>
        <position position="74"/>
    </location>
</feature>
<feature type="region of interest" description="Disordered" evidence="1">
    <location>
        <begin position="28"/>
        <end position="53"/>
    </location>
</feature>
<sequence length="74" mass="8131">LSIPDTFVRYGAFSFSRGARSAFNSFRNTSAASQTTRPAQRPRNQFQNGSASINRRRLAGTMIPLHDTVASAKL</sequence>
<dbReference type="AlphaFoldDB" id="A0AA38BQ89"/>